<proteinExistence type="inferred from homology"/>
<dbReference type="PANTHER" id="PTHR30303">
    <property type="entry name" value="HYDROGENASE ISOENZYMES FORMATION PROTEIN HYPE"/>
    <property type="match status" value="1"/>
</dbReference>
<dbReference type="SUPFAM" id="SSF55326">
    <property type="entry name" value="PurM N-terminal domain-like"/>
    <property type="match status" value="1"/>
</dbReference>
<dbReference type="PANTHER" id="PTHR30303:SF4">
    <property type="entry name" value="HYDROGENASE EXPRESSION_FORMATION PROTEIN HYPE"/>
    <property type="match status" value="1"/>
</dbReference>
<gene>
    <name evidence="4" type="ORF">KHM83_02810</name>
</gene>
<protein>
    <submittedName>
        <fullName evidence="4">AIR synthase family protein</fullName>
    </submittedName>
</protein>
<dbReference type="InterPro" id="IPR036921">
    <property type="entry name" value="PurM-like_N_sf"/>
</dbReference>
<dbReference type="EMBL" id="JAHBCL010000003">
    <property type="protein sequence ID" value="MBS7525601.1"/>
    <property type="molecule type" value="Genomic_DNA"/>
</dbReference>
<name>A0ABS5PLX9_9FIRM</name>
<comment type="similarity">
    <text evidence="1">Belongs to the HypE family.</text>
</comment>
<evidence type="ECO:0000259" key="3">
    <source>
        <dbReference type="Pfam" id="PF02769"/>
    </source>
</evidence>
<dbReference type="Proteomes" id="UP000746471">
    <property type="component" value="Unassembled WGS sequence"/>
</dbReference>
<dbReference type="InterPro" id="IPR016188">
    <property type="entry name" value="PurM-like_N"/>
</dbReference>
<comment type="caution">
    <text evidence="4">The sequence shown here is derived from an EMBL/GenBank/DDBJ whole genome shotgun (WGS) entry which is preliminary data.</text>
</comment>
<dbReference type="InterPro" id="IPR011854">
    <property type="entry name" value="HypE"/>
</dbReference>
<organism evidence="4 5">
    <name type="scientific">Fusibacter paucivorans</name>
    <dbReference type="NCBI Taxonomy" id="76009"/>
    <lineage>
        <taxon>Bacteria</taxon>
        <taxon>Bacillati</taxon>
        <taxon>Bacillota</taxon>
        <taxon>Clostridia</taxon>
        <taxon>Eubacteriales</taxon>
        <taxon>Eubacteriales Family XII. Incertae Sedis</taxon>
        <taxon>Fusibacter</taxon>
    </lineage>
</organism>
<feature type="domain" description="PurM-like N-terminal" evidence="2">
    <location>
        <begin position="33"/>
        <end position="138"/>
    </location>
</feature>
<feature type="domain" description="PurM-like C-terminal" evidence="3">
    <location>
        <begin position="152"/>
        <end position="304"/>
    </location>
</feature>
<dbReference type="Gene3D" id="3.90.650.10">
    <property type="entry name" value="PurM-like C-terminal domain"/>
    <property type="match status" value="1"/>
</dbReference>
<dbReference type="PIRSF" id="PIRSF005644">
    <property type="entry name" value="Hdrgns_mtr_HypE"/>
    <property type="match status" value="1"/>
</dbReference>
<sequence length="334" mass="35247">MRKGKLSNEKLNDLVLKTVQTSREDVLIGASIGEDCSAVAFGDTACVLSTDPITGTAEAIGKLAVNVGLNDIASSGSEAVALLLTLLCPEETTDEAISGIIRDAQITANTHNVAIIGGHTERTSAVNRIVISVTAIGKNTPTGIVKTGGAHAGDFIYMTKWAGLEGTGILAVEKKEELQTVMKSTELEQARQMLVYTSVLKEGAIGKQCGATAMHDVTEGGVLGAAYEICEASGLGCELQKMHIPIHPVTEMICNHFLIDPLKLIASGAMMMTIAPENAPALEQAFIADSIEYAKIGVMTEATEKMLVYGDFEVEEIKEPIAPPEGDALYDVLD</sequence>
<dbReference type="CDD" id="cd06061">
    <property type="entry name" value="PurM-like1"/>
    <property type="match status" value="1"/>
</dbReference>
<evidence type="ECO:0000259" key="2">
    <source>
        <dbReference type="Pfam" id="PF00586"/>
    </source>
</evidence>
<dbReference type="RefSeq" id="WP_213235386.1">
    <property type="nucleotide sequence ID" value="NZ_JAHBCL010000003.1"/>
</dbReference>
<dbReference type="Pfam" id="PF00586">
    <property type="entry name" value="AIRS"/>
    <property type="match status" value="1"/>
</dbReference>
<dbReference type="Gene3D" id="3.30.1330.10">
    <property type="entry name" value="PurM-like, N-terminal domain"/>
    <property type="match status" value="1"/>
</dbReference>
<dbReference type="InterPro" id="IPR010918">
    <property type="entry name" value="PurM-like_C_dom"/>
</dbReference>
<keyword evidence="5" id="KW-1185">Reference proteome</keyword>
<accession>A0ABS5PLX9</accession>
<dbReference type="InterPro" id="IPR036676">
    <property type="entry name" value="PurM-like_C_sf"/>
</dbReference>
<evidence type="ECO:0000313" key="4">
    <source>
        <dbReference type="EMBL" id="MBS7525601.1"/>
    </source>
</evidence>
<evidence type="ECO:0000256" key="1">
    <source>
        <dbReference type="ARBA" id="ARBA00006243"/>
    </source>
</evidence>
<evidence type="ECO:0000313" key="5">
    <source>
        <dbReference type="Proteomes" id="UP000746471"/>
    </source>
</evidence>
<reference evidence="4 5" key="1">
    <citation type="submission" date="2021-05" db="EMBL/GenBank/DDBJ databases">
        <title>Fusibacter ferrireducens sp. nov., an anaerobic, sulfur- and Fe-reducing bacterium isolated from the mangrove sediment.</title>
        <authorList>
            <person name="Qiu D."/>
        </authorList>
    </citation>
    <scope>NUCLEOTIDE SEQUENCE [LARGE SCALE GENOMIC DNA]</scope>
    <source>
        <strain evidence="4 5">DSM 12116</strain>
    </source>
</reference>
<dbReference type="SUPFAM" id="SSF56042">
    <property type="entry name" value="PurM C-terminal domain-like"/>
    <property type="match status" value="1"/>
</dbReference>
<dbReference type="Pfam" id="PF02769">
    <property type="entry name" value="AIRS_C"/>
    <property type="match status" value="1"/>
</dbReference>